<keyword evidence="3" id="KW-1185">Reference proteome</keyword>
<accession>A0A9N8EZ26</accession>
<dbReference type="AlphaFoldDB" id="A0A9N8EZ26"/>
<dbReference type="EMBL" id="CAICTM010001982">
    <property type="protein sequence ID" value="CAB9527360.1"/>
    <property type="molecule type" value="Genomic_DNA"/>
</dbReference>
<evidence type="ECO:0000313" key="2">
    <source>
        <dbReference type="EMBL" id="CAB9527360.1"/>
    </source>
</evidence>
<sequence length="107" mass="11948">MGNTSSHHYHVKHAKAVNASKSHGGKLEKADLDDIYDFIRSLKHSEKGAELLDEFLERQTSKLEMFDGVMDEKKSFPISSITVVDVPKQSPPSPQQRKHRPAVPPSA</sequence>
<feature type="region of interest" description="Disordered" evidence="1">
    <location>
        <begin position="1"/>
        <end position="24"/>
    </location>
</feature>
<evidence type="ECO:0000256" key="1">
    <source>
        <dbReference type="SAM" id="MobiDB-lite"/>
    </source>
</evidence>
<name>A0A9N8EZ26_9STRA</name>
<comment type="caution">
    <text evidence="2">The sequence shown here is derived from an EMBL/GenBank/DDBJ whole genome shotgun (WGS) entry which is preliminary data.</text>
</comment>
<reference evidence="2" key="1">
    <citation type="submission" date="2020-06" db="EMBL/GenBank/DDBJ databases">
        <authorList>
            <consortium name="Plant Systems Biology data submission"/>
        </authorList>
    </citation>
    <scope>NUCLEOTIDE SEQUENCE</scope>
    <source>
        <strain evidence="2">D6</strain>
    </source>
</reference>
<feature type="region of interest" description="Disordered" evidence="1">
    <location>
        <begin position="82"/>
        <end position="107"/>
    </location>
</feature>
<proteinExistence type="predicted"/>
<evidence type="ECO:0000313" key="3">
    <source>
        <dbReference type="Proteomes" id="UP001153069"/>
    </source>
</evidence>
<dbReference type="Proteomes" id="UP001153069">
    <property type="component" value="Unassembled WGS sequence"/>
</dbReference>
<gene>
    <name evidence="2" type="ORF">SEMRO_1984_G309300.1</name>
</gene>
<protein>
    <submittedName>
        <fullName evidence="2">Uncharacterized protein</fullName>
    </submittedName>
</protein>
<organism evidence="2 3">
    <name type="scientific">Seminavis robusta</name>
    <dbReference type="NCBI Taxonomy" id="568900"/>
    <lineage>
        <taxon>Eukaryota</taxon>
        <taxon>Sar</taxon>
        <taxon>Stramenopiles</taxon>
        <taxon>Ochrophyta</taxon>
        <taxon>Bacillariophyta</taxon>
        <taxon>Bacillariophyceae</taxon>
        <taxon>Bacillariophycidae</taxon>
        <taxon>Naviculales</taxon>
        <taxon>Naviculaceae</taxon>
        <taxon>Seminavis</taxon>
    </lineage>
</organism>